<keyword evidence="8 10" id="KW-0472">Membrane</keyword>
<dbReference type="Pfam" id="PF18075">
    <property type="entry name" value="FtsX_ECD"/>
    <property type="match status" value="1"/>
</dbReference>
<feature type="domain" description="ABC3 transporter permease C-terminal" evidence="12">
    <location>
        <begin position="173"/>
        <end position="271"/>
    </location>
</feature>
<dbReference type="Gene3D" id="3.30.70.3040">
    <property type="match status" value="1"/>
</dbReference>
<accession>A0A660SLK9</accession>
<comment type="similarity">
    <text evidence="2 10">Belongs to the ABC-4 integral membrane protein family. FtsX subfamily.</text>
</comment>
<keyword evidence="5 10" id="KW-0132">Cell division</keyword>
<evidence type="ECO:0000256" key="7">
    <source>
        <dbReference type="ARBA" id="ARBA00022989"/>
    </source>
</evidence>
<keyword evidence="9 10" id="KW-0131">Cell cycle</keyword>
<evidence type="ECO:0000256" key="9">
    <source>
        <dbReference type="ARBA" id="ARBA00023306"/>
    </source>
</evidence>
<protein>
    <recommendedName>
        <fullName evidence="3 10">Cell division protein FtsX</fullName>
    </recommendedName>
</protein>
<evidence type="ECO:0000256" key="8">
    <source>
        <dbReference type="ARBA" id="ARBA00023136"/>
    </source>
</evidence>
<keyword evidence="6 11" id="KW-0812">Transmembrane</keyword>
<dbReference type="GO" id="GO:0005886">
    <property type="term" value="C:plasma membrane"/>
    <property type="evidence" value="ECO:0007669"/>
    <property type="project" value="UniProtKB-SubCell"/>
</dbReference>
<feature type="transmembrane region" description="Helical" evidence="11">
    <location>
        <begin position="17"/>
        <end position="39"/>
    </location>
</feature>
<dbReference type="PANTHER" id="PTHR47755:SF1">
    <property type="entry name" value="CELL DIVISION PROTEIN FTSX"/>
    <property type="match status" value="1"/>
</dbReference>
<evidence type="ECO:0000256" key="4">
    <source>
        <dbReference type="ARBA" id="ARBA00022475"/>
    </source>
</evidence>
<dbReference type="InterPro" id="IPR003838">
    <property type="entry name" value="ABC3_permease_C"/>
</dbReference>
<gene>
    <name evidence="14" type="ORF">DRP43_02250</name>
</gene>
<dbReference type="PIRSF" id="PIRSF003097">
    <property type="entry name" value="FtsX"/>
    <property type="match status" value="1"/>
</dbReference>
<comment type="subcellular location">
    <subcellularLocation>
        <location evidence="1">Cell membrane</location>
        <topology evidence="1">Multi-pass membrane protein</topology>
    </subcellularLocation>
</comment>
<dbReference type="InterPro" id="IPR004513">
    <property type="entry name" value="FtsX"/>
</dbReference>
<keyword evidence="7 11" id="KW-1133">Transmembrane helix</keyword>
<evidence type="ECO:0000256" key="10">
    <source>
        <dbReference type="PIRNR" id="PIRNR003097"/>
    </source>
</evidence>
<dbReference type="Proteomes" id="UP000271125">
    <property type="component" value="Unassembled WGS sequence"/>
</dbReference>
<evidence type="ECO:0000259" key="12">
    <source>
        <dbReference type="Pfam" id="PF02687"/>
    </source>
</evidence>
<dbReference type="AlphaFoldDB" id="A0A660SLK9"/>
<evidence type="ECO:0000259" key="13">
    <source>
        <dbReference type="Pfam" id="PF18075"/>
    </source>
</evidence>
<evidence type="ECO:0000256" key="5">
    <source>
        <dbReference type="ARBA" id="ARBA00022618"/>
    </source>
</evidence>
<evidence type="ECO:0000313" key="15">
    <source>
        <dbReference type="Proteomes" id="UP000271125"/>
    </source>
</evidence>
<sequence length="286" mass="31894">MIIIIREAIRGMIHNKMMVFVTIAVISFSLIILGGFSIFTINGLRFINLAESKIKIEAFLVDGLSTTEVDSLSKRISNIEGVINISYISKDEAYKSFKDRLGKDKDMLEALSINPLPASLEIDLDPAYKTLENLDRISLKVGLFSGIEDVSYGKRWIARVDKIIKILLLADLIFGIILLVSSILLVTMTVRLNVESRRDHIDIMRLVGATDSFIRIPFIFEGLIASFISSVIAASVIYGILFLLTSRFKDMKGDMNIITVSIFILGILIGIIGSKIAVDKYLKERV</sequence>
<name>A0A660SLK9_UNCT6</name>
<dbReference type="PANTHER" id="PTHR47755">
    <property type="entry name" value="CELL DIVISION PROTEIN FTSX"/>
    <property type="match status" value="1"/>
</dbReference>
<feature type="transmembrane region" description="Helical" evidence="11">
    <location>
        <begin position="163"/>
        <end position="186"/>
    </location>
</feature>
<proteinExistence type="inferred from homology"/>
<organism evidence="14 15">
    <name type="scientific">candidate division TA06 bacterium</name>
    <dbReference type="NCBI Taxonomy" id="2250710"/>
    <lineage>
        <taxon>Bacteria</taxon>
        <taxon>Bacteria division TA06</taxon>
    </lineage>
</organism>
<dbReference type="InterPro" id="IPR040690">
    <property type="entry name" value="FtsX_ECD"/>
</dbReference>
<feature type="domain" description="FtsX extracellular" evidence="13">
    <location>
        <begin position="55"/>
        <end position="150"/>
    </location>
</feature>
<dbReference type="EMBL" id="QNBD01000079">
    <property type="protein sequence ID" value="RKX71688.1"/>
    <property type="molecule type" value="Genomic_DNA"/>
</dbReference>
<comment type="caution">
    <text evidence="14">The sequence shown here is derived from an EMBL/GenBank/DDBJ whole genome shotgun (WGS) entry which is preliminary data.</text>
</comment>
<evidence type="ECO:0000313" key="14">
    <source>
        <dbReference type="EMBL" id="RKX71688.1"/>
    </source>
</evidence>
<feature type="transmembrane region" description="Helical" evidence="11">
    <location>
        <begin position="257"/>
        <end position="278"/>
    </location>
</feature>
<keyword evidence="4 10" id="KW-1003">Cell membrane</keyword>
<evidence type="ECO:0000256" key="3">
    <source>
        <dbReference type="ARBA" id="ARBA00021907"/>
    </source>
</evidence>
<evidence type="ECO:0000256" key="11">
    <source>
        <dbReference type="SAM" id="Phobius"/>
    </source>
</evidence>
<reference evidence="14 15" key="1">
    <citation type="submission" date="2018-06" db="EMBL/GenBank/DDBJ databases">
        <title>Extensive metabolic versatility and redundancy in microbially diverse, dynamic hydrothermal sediments.</title>
        <authorList>
            <person name="Dombrowski N."/>
            <person name="Teske A."/>
            <person name="Baker B.J."/>
        </authorList>
    </citation>
    <scope>NUCLEOTIDE SEQUENCE [LARGE SCALE GENOMIC DNA]</scope>
    <source>
        <strain evidence="14">B10_G13</strain>
    </source>
</reference>
<evidence type="ECO:0000256" key="1">
    <source>
        <dbReference type="ARBA" id="ARBA00004651"/>
    </source>
</evidence>
<evidence type="ECO:0000256" key="2">
    <source>
        <dbReference type="ARBA" id="ARBA00007379"/>
    </source>
</evidence>
<evidence type="ECO:0000256" key="6">
    <source>
        <dbReference type="ARBA" id="ARBA00022692"/>
    </source>
</evidence>
<dbReference type="GO" id="GO:0051301">
    <property type="term" value="P:cell division"/>
    <property type="evidence" value="ECO:0007669"/>
    <property type="project" value="UniProtKB-KW"/>
</dbReference>
<dbReference type="Pfam" id="PF02687">
    <property type="entry name" value="FtsX"/>
    <property type="match status" value="1"/>
</dbReference>
<feature type="transmembrane region" description="Helical" evidence="11">
    <location>
        <begin position="223"/>
        <end position="245"/>
    </location>
</feature>